<protein>
    <submittedName>
        <fullName evidence="4">Type IV secretion protein IcmD</fullName>
    </submittedName>
</protein>
<reference evidence="4" key="3">
    <citation type="submission" date="2021-06" db="EMBL/GenBank/DDBJ databases">
        <title>Genomic Description and Analysis of Intracellular Bacteria, Candidatus Berkiella cookevillensis and Candidatus Berkiella aquae.</title>
        <authorList>
            <person name="Kidane D.T."/>
            <person name="Mehari Y.T."/>
            <person name="Rice F.C."/>
            <person name="Arivett B.A."/>
            <person name="Farone A.L."/>
            <person name="Berk S.G."/>
            <person name="Farone M.B."/>
        </authorList>
    </citation>
    <scope>NUCLEOTIDE SEQUENCE</scope>
    <source>
        <strain evidence="4">CC99</strain>
    </source>
</reference>
<dbReference type="AlphaFoldDB" id="A0A0Q9YHQ8"/>
<keyword evidence="5" id="KW-1185">Reference proteome</keyword>
<evidence type="ECO:0000313" key="3">
    <source>
        <dbReference type="EMBL" id="KRG20111.1"/>
    </source>
</evidence>
<dbReference type="EMBL" id="LKHV01000001">
    <property type="protein sequence ID" value="KRG20111.1"/>
    <property type="molecule type" value="Genomic_DNA"/>
</dbReference>
<feature type="region of interest" description="Disordered" evidence="1">
    <location>
        <begin position="126"/>
        <end position="148"/>
    </location>
</feature>
<evidence type="ECO:0000256" key="1">
    <source>
        <dbReference type="SAM" id="MobiDB-lite"/>
    </source>
</evidence>
<reference evidence="3" key="1">
    <citation type="submission" date="2015-09" db="EMBL/GenBank/DDBJ databases">
        <title>Draft Genome Sequences of Two Novel Amoeba-resistant Intranuclear Bacteria, Candidatus Berkiella cookevillensis and Candidatus Berkiella aquae.</title>
        <authorList>
            <person name="Mehari Y.T."/>
            <person name="Arivett B.A."/>
            <person name="Farone A.L."/>
            <person name="Gunderson J.H."/>
            <person name="Farone M.B."/>
        </authorList>
    </citation>
    <scope>NUCLEOTIDE SEQUENCE [LARGE SCALE GENOMIC DNA]</scope>
    <source>
        <strain evidence="3">CC99</strain>
    </source>
</reference>
<keyword evidence="2" id="KW-0472">Membrane</keyword>
<gene>
    <name evidence="3" type="ORF">CC99x_00332</name>
    <name evidence="4" type="ORF">CC99x_005270</name>
</gene>
<comment type="caution">
    <text evidence="3">The sequence shown here is derived from an EMBL/GenBank/DDBJ whole genome shotgun (WGS) entry which is preliminary data.</text>
</comment>
<dbReference type="RefSeq" id="WP_077065316.1">
    <property type="nucleotide sequence ID" value="NZ_LKHV02000001.1"/>
</dbReference>
<feature type="transmembrane region" description="Helical" evidence="2">
    <location>
        <begin position="93"/>
        <end position="115"/>
    </location>
</feature>
<proteinExistence type="predicted"/>
<dbReference type="Proteomes" id="UP000051494">
    <property type="component" value="Unassembled WGS sequence"/>
</dbReference>
<feature type="transmembrane region" description="Helical" evidence="2">
    <location>
        <begin position="60"/>
        <end position="81"/>
    </location>
</feature>
<name>A0A0Q9YHQ8_9GAMM</name>
<feature type="transmembrane region" description="Helical" evidence="2">
    <location>
        <begin position="20"/>
        <end position="40"/>
    </location>
</feature>
<sequence length="148" mass="14792">MKSNVITVAPKSQGQTLLTLCVYFGSLIALFLISDLVMAGGGGKSLGDVGTEVTKSMSGVAKLITAASYVAGVGFAMMGMLKFKAHKDNPTQVPLSQPIVLLCIAAGLVFLPNIISSGGQTIWGDGGDTGRADASGGGLSGNEGSGSP</sequence>
<reference evidence="4" key="2">
    <citation type="journal article" date="2016" name="Genome Announc.">
        <title>Draft Genome Sequences of Two Novel Amoeba-Resistant Intranuclear Bacteria, 'Candidatus Berkiella cookevillensis' and 'Candidatus Berkiella aquae'.</title>
        <authorList>
            <person name="Mehari Y.T."/>
            <person name="Arivett B.A."/>
            <person name="Farone A.L."/>
            <person name="Gunderson J.H."/>
            <person name="Farone M.B."/>
        </authorList>
    </citation>
    <scope>NUCLEOTIDE SEQUENCE</scope>
    <source>
        <strain evidence="4">CC99</strain>
    </source>
</reference>
<evidence type="ECO:0000313" key="5">
    <source>
        <dbReference type="Proteomes" id="UP000051494"/>
    </source>
</evidence>
<accession>A0A0Q9YHQ8</accession>
<evidence type="ECO:0000256" key="2">
    <source>
        <dbReference type="SAM" id="Phobius"/>
    </source>
</evidence>
<dbReference type="EMBL" id="LKHV02000001">
    <property type="protein sequence ID" value="MCS5708311.1"/>
    <property type="molecule type" value="Genomic_DNA"/>
</dbReference>
<keyword evidence="2" id="KW-1133">Transmembrane helix</keyword>
<dbReference type="OrthoDB" id="5645847at2"/>
<keyword evidence="2" id="KW-0812">Transmembrane</keyword>
<organism evidence="3">
    <name type="scientific">Candidatus Berkiella cookevillensis</name>
    <dbReference type="NCBI Taxonomy" id="437022"/>
    <lineage>
        <taxon>Bacteria</taxon>
        <taxon>Pseudomonadati</taxon>
        <taxon>Pseudomonadota</taxon>
        <taxon>Gammaproteobacteria</taxon>
        <taxon>Candidatus Berkiellales</taxon>
        <taxon>Candidatus Berkiellaceae</taxon>
        <taxon>Candidatus Berkiella</taxon>
    </lineage>
</organism>
<evidence type="ECO:0000313" key="4">
    <source>
        <dbReference type="EMBL" id="MCS5708311.1"/>
    </source>
</evidence>
<dbReference type="STRING" id="437022.CC99x_00332"/>